<sequence length="281" mass="31640">MQDDLPDVRSPVAVRQLQGRNVNKKSKNLSHIPTAAERAMVQDRHNKELEAEAAQSVVDVANKEAERRRKQEDMLQKQRDKVAKMVEQVRDTERKAQEKKNMLEEKRKVSAEQKRLADEQKRLAEEKKRQAERKRIEKEEKAWRRAQQTEAAARGKMQENEMAEIEKGRKHAEAERERIELLARDTTTSSNPPTRPAPRRRKNATSSMKGKDAPTPHAAAHAGPVLSPDTSVGSHLQETARAGGAAKNTMEKTNSVGSVEGSRNVGGRVLRDELVGLLMSE</sequence>
<evidence type="ECO:0000313" key="1">
    <source>
        <dbReference type="EMBL" id="KAJ9111770.1"/>
    </source>
</evidence>
<organism evidence="1 2">
    <name type="scientific">Naganishia vaughanmartiniae</name>
    <dbReference type="NCBI Taxonomy" id="1424756"/>
    <lineage>
        <taxon>Eukaryota</taxon>
        <taxon>Fungi</taxon>
        <taxon>Dikarya</taxon>
        <taxon>Basidiomycota</taxon>
        <taxon>Agaricomycotina</taxon>
        <taxon>Tremellomycetes</taxon>
        <taxon>Filobasidiales</taxon>
        <taxon>Filobasidiaceae</taxon>
        <taxon>Naganishia</taxon>
    </lineage>
</organism>
<gene>
    <name evidence="1" type="ORF">QFC22_006429</name>
</gene>
<protein>
    <submittedName>
        <fullName evidence="1">Uncharacterized protein</fullName>
    </submittedName>
</protein>
<comment type="caution">
    <text evidence="1">The sequence shown here is derived from an EMBL/GenBank/DDBJ whole genome shotgun (WGS) entry which is preliminary data.</text>
</comment>
<keyword evidence="2" id="KW-1185">Reference proteome</keyword>
<dbReference type="EMBL" id="JASBWU010000028">
    <property type="protein sequence ID" value="KAJ9111770.1"/>
    <property type="molecule type" value="Genomic_DNA"/>
</dbReference>
<name>A0ACC2WKA3_9TREE</name>
<accession>A0ACC2WKA3</accession>
<reference evidence="1" key="1">
    <citation type="submission" date="2023-04" db="EMBL/GenBank/DDBJ databases">
        <title>Draft Genome sequencing of Naganishia species isolated from polar environments using Oxford Nanopore Technology.</title>
        <authorList>
            <person name="Leo P."/>
            <person name="Venkateswaran K."/>
        </authorList>
    </citation>
    <scope>NUCLEOTIDE SEQUENCE</scope>
    <source>
        <strain evidence="1">MNA-CCFEE 5425</strain>
    </source>
</reference>
<evidence type="ECO:0000313" key="2">
    <source>
        <dbReference type="Proteomes" id="UP001243375"/>
    </source>
</evidence>
<dbReference type="Proteomes" id="UP001243375">
    <property type="component" value="Unassembled WGS sequence"/>
</dbReference>
<proteinExistence type="predicted"/>